<dbReference type="GO" id="GO:0033499">
    <property type="term" value="P:galactose catabolic process via UDP-galactose, Leloir pathway"/>
    <property type="evidence" value="ECO:0007669"/>
    <property type="project" value="TreeGrafter"/>
</dbReference>
<dbReference type="InterPro" id="IPR008183">
    <property type="entry name" value="Aldose_1/G6P_1-epimerase"/>
</dbReference>
<name>A0A645G9E2_9ZZZZ</name>
<dbReference type="InterPro" id="IPR014718">
    <property type="entry name" value="GH-type_carb-bd"/>
</dbReference>
<dbReference type="GO" id="GO:0005737">
    <property type="term" value="C:cytoplasm"/>
    <property type="evidence" value="ECO:0007669"/>
    <property type="project" value="TreeGrafter"/>
</dbReference>
<accession>A0A645G9E2</accession>
<dbReference type="InterPro" id="IPR018052">
    <property type="entry name" value="Ald1_epimerase_CS"/>
</dbReference>
<dbReference type="EMBL" id="VSSQ01072057">
    <property type="protein sequence ID" value="MPN23518.1"/>
    <property type="molecule type" value="Genomic_DNA"/>
</dbReference>
<dbReference type="SUPFAM" id="SSF74650">
    <property type="entry name" value="Galactose mutarotase-like"/>
    <property type="match status" value="1"/>
</dbReference>
<dbReference type="EC" id="5.1.3.3" evidence="1"/>
<organism evidence="1">
    <name type="scientific">bioreactor metagenome</name>
    <dbReference type="NCBI Taxonomy" id="1076179"/>
    <lineage>
        <taxon>unclassified sequences</taxon>
        <taxon>metagenomes</taxon>
        <taxon>ecological metagenomes</taxon>
    </lineage>
</organism>
<proteinExistence type="predicted"/>
<dbReference type="Gene3D" id="2.70.98.10">
    <property type="match status" value="1"/>
</dbReference>
<gene>
    <name evidence="1" type="primary">mro_24</name>
    <name evidence="1" type="ORF">SDC9_170906</name>
</gene>
<dbReference type="InterPro" id="IPR011013">
    <property type="entry name" value="Gal_mutarotase_sf_dom"/>
</dbReference>
<reference evidence="1" key="1">
    <citation type="submission" date="2019-08" db="EMBL/GenBank/DDBJ databases">
        <authorList>
            <person name="Kucharzyk K."/>
            <person name="Murdoch R.W."/>
            <person name="Higgins S."/>
            <person name="Loffler F."/>
        </authorList>
    </citation>
    <scope>NUCLEOTIDE SEQUENCE</scope>
</reference>
<dbReference type="GO" id="GO:0006006">
    <property type="term" value="P:glucose metabolic process"/>
    <property type="evidence" value="ECO:0007669"/>
    <property type="project" value="TreeGrafter"/>
</dbReference>
<evidence type="ECO:0000313" key="1">
    <source>
        <dbReference type="EMBL" id="MPN23518.1"/>
    </source>
</evidence>
<dbReference type="GO" id="GO:0030246">
    <property type="term" value="F:carbohydrate binding"/>
    <property type="evidence" value="ECO:0007669"/>
    <property type="project" value="InterPro"/>
</dbReference>
<dbReference type="Pfam" id="PF01263">
    <property type="entry name" value="Aldose_epim"/>
    <property type="match status" value="1"/>
</dbReference>
<comment type="caution">
    <text evidence="1">The sequence shown here is derived from an EMBL/GenBank/DDBJ whole genome shotgun (WGS) entry which is preliminary data.</text>
</comment>
<dbReference type="PANTHER" id="PTHR10091">
    <property type="entry name" value="ALDOSE-1-EPIMERASE"/>
    <property type="match status" value="1"/>
</dbReference>
<keyword evidence="1" id="KW-0413">Isomerase</keyword>
<dbReference type="AlphaFoldDB" id="A0A645G9E2"/>
<dbReference type="PROSITE" id="PS00545">
    <property type="entry name" value="ALDOSE_1_EPIMERASE"/>
    <property type="match status" value="1"/>
</dbReference>
<dbReference type="GO" id="GO:0004034">
    <property type="term" value="F:aldose 1-epimerase activity"/>
    <property type="evidence" value="ECO:0007669"/>
    <property type="project" value="UniProtKB-EC"/>
</dbReference>
<dbReference type="PANTHER" id="PTHR10091:SF0">
    <property type="entry name" value="GALACTOSE MUTAROTASE"/>
    <property type="match status" value="1"/>
</dbReference>
<sequence length="210" mass="22926">MEEGFPGELKTRVIFSFDDKANLKIEYSAVCDRDTQVNLTNHAYFNLGYGKDILSHTLQIMGNQFLEVDSELIPTGKILPVEGTPFDAVRPVMVGEAWKKPSHPMFEGAKGFDVAYVLSEGTGLRAAVILRAPDSGRQMSVLTDLPGIQCYSGQGLNCTGHDGQRYAAYAGMALETQQHPDTPNHPGFGSARLKAGDEYKTTTVYAFSVN</sequence>
<protein>
    <submittedName>
        <fullName evidence="1">Aldose 1-epimerase</fullName>
        <ecNumber evidence="1">5.1.3.3</ecNumber>
    </submittedName>
</protein>